<organism evidence="2 3">
    <name type="scientific">Microlunatus endophyticus</name>
    <dbReference type="NCBI Taxonomy" id="1716077"/>
    <lineage>
        <taxon>Bacteria</taxon>
        <taxon>Bacillati</taxon>
        <taxon>Actinomycetota</taxon>
        <taxon>Actinomycetes</taxon>
        <taxon>Propionibacteriales</taxon>
        <taxon>Propionibacteriaceae</taxon>
        <taxon>Microlunatus</taxon>
    </lineage>
</organism>
<dbReference type="EMBL" id="BMMZ01000003">
    <property type="protein sequence ID" value="GGL56810.1"/>
    <property type="molecule type" value="Genomic_DNA"/>
</dbReference>
<protein>
    <submittedName>
        <fullName evidence="2">Uncharacterized protein</fullName>
    </submittedName>
</protein>
<reference evidence="2" key="2">
    <citation type="submission" date="2020-09" db="EMBL/GenBank/DDBJ databases">
        <authorList>
            <person name="Sun Q."/>
            <person name="Zhou Y."/>
        </authorList>
    </citation>
    <scope>NUCLEOTIDE SEQUENCE</scope>
    <source>
        <strain evidence="2">CGMCC 4.7306</strain>
    </source>
</reference>
<name>A0A917S432_9ACTN</name>
<comment type="caution">
    <text evidence="2">The sequence shown here is derived from an EMBL/GenBank/DDBJ whole genome shotgun (WGS) entry which is preliminary data.</text>
</comment>
<feature type="compositionally biased region" description="Basic and acidic residues" evidence="1">
    <location>
        <begin position="102"/>
        <end position="125"/>
    </location>
</feature>
<keyword evidence="3" id="KW-1185">Reference proteome</keyword>
<evidence type="ECO:0000313" key="2">
    <source>
        <dbReference type="EMBL" id="GGL56810.1"/>
    </source>
</evidence>
<evidence type="ECO:0000256" key="1">
    <source>
        <dbReference type="SAM" id="MobiDB-lite"/>
    </source>
</evidence>
<feature type="region of interest" description="Disordered" evidence="1">
    <location>
        <begin position="94"/>
        <end position="125"/>
    </location>
</feature>
<sequence length="125" mass="14144">MSDQPARWNAALAYAITGQRWDDLAESGKPELVQLADEIRRRYPGGVEALQARIIGRVQQDEPWPYEVPDDLRAGLGAAQWWAALSQLRRRLAVGPQPDRPVLSDRKPDADEQRLLRDVPPHHGH</sequence>
<dbReference type="AlphaFoldDB" id="A0A917S432"/>
<reference evidence="2" key="1">
    <citation type="journal article" date="2014" name="Int. J. Syst. Evol. Microbiol.">
        <title>Complete genome sequence of Corynebacterium casei LMG S-19264T (=DSM 44701T), isolated from a smear-ripened cheese.</title>
        <authorList>
            <consortium name="US DOE Joint Genome Institute (JGI-PGF)"/>
            <person name="Walter F."/>
            <person name="Albersmeier A."/>
            <person name="Kalinowski J."/>
            <person name="Ruckert C."/>
        </authorList>
    </citation>
    <scope>NUCLEOTIDE SEQUENCE</scope>
    <source>
        <strain evidence="2">CGMCC 4.7306</strain>
    </source>
</reference>
<dbReference type="Proteomes" id="UP000613840">
    <property type="component" value="Unassembled WGS sequence"/>
</dbReference>
<dbReference type="RefSeq" id="WP_188894492.1">
    <property type="nucleotide sequence ID" value="NZ_BMMZ01000003.1"/>
</dbReference>
<evidence type="ECO:0000313" key="3">
    <source>
        <dbReference type="Proteomes" id="UP000613840"/>
    </source>
</evidence>
<gene>
    <name evidence="2" type="ORF">GCM10011575_14020</name>
</gene>
<proteinExistence type="predicted"/>
<accession>A0A917S432</accession>